<protein>
    <submittedName>
        <fullName evidence="1">Uncharacterized protein</fullName>
    </submittedName>
</protein>
<reference evidence="1" key="1">
    <citation type="submission" date="2022-07" db="EMBL/GenBank/DDBJ databases">
        <authorList>
            <person name="Macas J."/>
            <person name="Novak P."/>
            <person name="Neumann P."/>
        </authorList>
    </citation>
    <scope>NUCLEOTIDE SEQUENCE</scope>
</reference>
<accession>A0A9P0ZVV6</accession>
<name>A0A9P0ZVV6_CUSEU</name>
<organism evidence="1 2">
    <name type="scientific">Cuscuta europaea</name>
    <name type="common">European dodder</name>
    <dbReference type="NCBI Taxonomy" id="41803"/>
    <lineage>
        <taxon>Eukaryota</taxon>
        <taxon>Viridiplantae</taxon>
        <taxon>Streptophyta</taxon>
        <taxon>Embryophyta</taxon>
        <taxon>Tracheophyta</taxon>
        <taxon>Spermatophyta</taxon>
        <taxon>Magnoliopsida</taxon>
        <taxon>eudicotyledons</taxon>
        <taxon>Gunneridae</taxon>
        <taxon>Pentapetalae</taxon>
        <taxon>asterids</taxon>
        <taxon>lamiids</taxon>
        <taxon>Solanales</taxon>
        <taxon>Convolvulaceae</taxon>
        <taxon>Cuscuteae</taxon>
        <taxon>Cuscuta</taxon>
        <taxon>Cuscuta subgen. Cuscuta</taxon>
    </lineage>
</organism>
<dbReference type="OrthoDB" id="10367645at2759"/>
<keyword evidence="2" id="KW-1185">Reference proteome</keyword>
<evidence type="ECO:0000313" key="1">
    <source>
        <dbReference type="EMBL" id="CAH9116994.1"/>
    </source>
</evidence>
<evidence type="ECO:0000313" key="2">
    <source>
        <dbReference type="Proteomes" id="UP001152484"/>
    </source>
</evidence>
<comment type="caution">
    <text evidence="1">The sequence shown here is derived from an EMBL/GenBank/DDBJ whole genome shotgun (WGS) entry which is preliminary data.</text>
</comment>
<gene>
    <name evidence="1" type="ORF">CEURO_LOCUS21360</name>
</gene>
<sequence length="324" mass="37744">MDDTNNYHYLCYHCESVVSSPHKVTLCPECFFWLLYEIQSITFYIKDIENHQEALVPWRWRPRNDGEVESYAMPQRAGAVIRLRWNKEGAPPPPIRWESGVLLQPAMKRVTKCNQWYWCYDCRRRGTLLDSSETIHCHESLLHRAIRFTDATIDNQDHLYWCYQCNRPFVRVPSSSSSSSENICPQCQGDQLMSMIHIRRVWVVCGDLELHHPCVCLRIYVSLITRWSLQPPPPERAWSKQRKIELLSGPEVAAGKQQLNDMVLRLAHEENIATLQFHLRGCGQLPTKSSISMTCFKSPLLLLCSWYIKLIKLLSSYVSASKSR</sequence>
<dbReference type="AlphaFoldDB" id="A0A9P0ZVV6"/>
<dbReference type="EMBL" id="CAMAPE010000073">
    <property type="protein sequence ID" value="CAH9116994.1"/>
    <property type="molecule type" value="Genomic_DNA"/>
</dbReference>
<proteinExistence type="predicted"/>
<dbReference type="Proteomes" id="UP001152484">
    <property type="component" value="Unassembled WGS sequence"/>
</dbReference>